<dbReference type="Proteomes" id="UP001209540">
    <property type="component" value="Unassembled WGS sequence"/>
</dbReference>
<dbReference type="PANTHER" id="PTHR48024">
    <property type="entry name" value="GEO13361P1-RELATED"/>
    <property type="match status" value="1"/>
</dbReference>
<dbReference type="InterPro" id="IPR000504">
    <property type="entry name" value="RRM_dom"/>
</dbReference>
<dbReference type="InterPro" id="IPR035979">
    <property type="entry name" value="RBD_domain_sf"/>
</dbReference>
<keyword evidence="1 2" id="KW-0694">RNA-binding</keyword>
<dbReference type="GO" id="GO:0003723">
    <property type="term" value="F:RNA binding"/>
    <property type="evidence" value="ECO:0007669"/>
    <property type="project" value="UniProtKB-UniRule"/>
</dbReference>
<dbReference type="Gene3D" id="3.30.70.330">
    <property type="match status" value="1"/>
</dbReference>
<dbReference type="PROSITE" id="PS50102">
    <property type="entry name" value="RRM"/>
    <property type="match status" value="1"/>
</dbReference>
<dbReference type="EMBL" id="JAIXMP010000030">
    <property type="protein sequence ID" value="KAI9251529.1"/>
    <property type="molecule type" value="Genomic_DNA"/>
</dbReference>
<name>A0AAD5JRY7_9FUNG</name>
<dbReference type="Pfam" id="PF00076">
    <property type="entry name" value="RRM_1"/>
    <property type="match status" value="1"/>
</dbReference>
<evidence type="ECO:0000313" key="5">
    <source>
        <dbReference type="Proteomes" id="UP001209540"/>
    </source>
</evidence>
<sequence>MSKRKALEVVDNIHIANCNIKKIHRLCDVCFIKCPKRGSQAALFVEHKALCLPRMKLCVNFRVTLYQEFPEPMNPVFQNLIVTKTRAQELFKLGDWINDIVPGSRQNNSIITSDQLQKVFMEFGVITQSRIIYNRDTTTSSKGYGFIEFSNCDDALVAIAQTDDTATTVRPRFLQG</sequence>
<comment type="caution">
    <text evidence="4">The sequence shown here is derived from an EMBL/GenBank/DDBJ whole genome shotgun (WGS) entry which is preliminary data.</text>
</comment>
<dbReference type="PANTHER" id="PTHR48024:SF56">
    <property type="entry name" value="HETEROGENEOUS NUCLEAR RIBONUCLEOPROTEIN A0"/>
    <property type="match status" value="1"/>
</dbReference>
<evidence type="ECO:0000259" key="3">
    <source>
        <dbReference type="PROSITE" id="PS50102"/>
    </source>
</evidence>
<dbReference type="SUPFAM" id="SSF54928">
    <property type="entry name" value="RNA-binding domain, RBD"/>
    <property type="match status" value="1"/>
</dbReference>
<organism evidence="4 5">
    <name type="scientific">Phascolomyces articulosus</name>
    <dbReference type="NCBI Taxonomy" id="60185"/>
    <lineage>
        <taxon>Eukaryota</taxon>
        <taxon>Fungi</taxon>
        <taxon>Fungi incertae sedis</taxon>
        <taxon>Mucoromycota</taxon>
        <taxon>Mucoromycotina</taxon>
        <taxon>Mucoromycetes</taxon>
        <taxon>Mucorales</taxon>
        <taxon>Lichtheimiaceae</taxon>
        <taxon>Phascolomyces</taxon>
    </lineage>
</organism>
<protein>
    <recommendedName>
        <fullName evidence="3">RRM domain-containing protein</fullName>
    </recommendedName>
</protein>
<proteinExistence type="predicted"/>
<accession>A0AAD5JRY7</accession>
<reference evidence="4" key="1">
    <citation type="journal article" date="2022" name="IScience">
        <title>Evolution of zygomycete secretomes and the origins of terrestrial fungal ecologies.</title>
        <authorList>
            <person name="Chang Y."/>
            <person name="Wang Y."/>
            <person name="Mondo S."/>
            <person name="Ahrendt S."/>
            <person name="Andreopoulos W."/>
            <person name="Barry K."/>
            <person name="Beard J."/>
            <person name="Benny G.L."/>
            <person name="Blankenship S."/>
            <person name="Bonito G."/>
            <person name="Cuomo C."/>
            <person name="Desiro A."/>
            <person name="Gervers K.A."/>
            <person name="Hundley H."/>
            <person name="Kuo A."/>
            <person name="LaButti K."/>
            <person name="Lang B.F."/>
            <person name="Lipzen A."/>
            <person name="O'Donnell K."/>
            <person name="Pangilinan J."/>
            <person name="Reynolds N."/>
            <person name="Sandor L."/>
            <person name="Smith M.E."/>
            <person name="Tsang A."/>
            <person name="Grigoriev I.V."/>
            <person name="Stajich J.E."/>
            <person name="Spatafora J.W."/>
        </authorList>
    </citation>
    <scope>NUCLEOTIDE SEQUENCE</scope>
    <source>
        <strain evidence="4">RSA 2281</strain>
    </source>
</reference>
<evidence type="ECO:0000313" key="4">
    <source>
        <dbReference type="EMBL" id="KAI9251529.1"/>
    </source>
</evidence>
<evidence type="ECO:0000256" key="2">
    <source>
        <dbReference type="PROSITE-ProRule" id="PRU00176"/>
    </source>
</evidence>
<reference evidence="4" key="2">
    <citation type="submission" date="2023-02" db="EMBL/GenBank/DDBJ databases">
        <authorList>
            <consortium name="DOE Joint Genome Institute"/>
            <person name="Mondo S.J."/>
            <person name="Chang Y."/>
            <person name="Wang Y."/>
            <person name="Ahrendt S."/>
            <person name="Andreopoulos W."/>
            <person name="Barry K."/>
            <person name="Beard J."/>
            <person name="Benny G.L."/>
            <person name="Blankenship S."/>
            <person name="Bonito G."/>
            <person name="Cuomo C."/>
            <person name="Desiro A."/>
            <person name="Gervers K.A."/>
            <person name="Hundley H."/>
            <person name="Kuo A."/>
            <person name="LaButti K."/>
            <person name="Lang B.F."/>
            <person name="Lipzen A."/>
            <person name="O'Donnell K."/>
            <person name="Pangilinan J."/>
            <person name="Reynolds N."/>
            <person name="Sandor L."/>
            <person name="Smith M.W."/>
            <person name="Tsang A."/>
            <person name="Grigoriev I.V."/>
            <person name="Stajich J.E."/>
            <person name="Spatafora J.W."/>
        </authorList>
    </citation>
    <scope>NUCLEOTIDE SEQUENCE</scope>
    <source>
        <strain evidence="4">RSA 2281</strain>
    </source>
</reference>
<gene>
    <name evidence="4" type="ORF">BDA99DRAFT_563791</name>
</gene>
<dbReference type="InterPro" id="IPR012677">
    <property type="entry name" value="Nucleotide-bd_a/b_plait_sf"/>
</dbReference>
<keyword evidence="5" id="KW-1185">Reference proteome</keyword>
<feature type="domain" description="RRM" evidence="3">
    <location>
        <begin position="98"/>
        <end position="176"/>
    </location>
</feature>
<dbReference type="InterPro" id="IPR050886">
    <property type="entry name" value="RNA-binding_reg"/>
</dbReference>
<dbReference type="AlphaFoldDB" id="A0AAD5JRY7"/>
<evidence type="ECO:0000256" key="1">
    <source>
        <dbReference type="ARBA" id="ARBA00022884"/>
    </source>
</evidence>